<dbReference type="Proteomes" id="UP000654345">
    <property type="component" value="Unassembled WGS sequence"/>
</dbReference>
<dbReference type="EMBL" id="BNJG01000001">
    <property type="protein sequence ID" value="GHO52554.1"/>
    <property type="molecule type" value="Genomic_DNA"/>
</dbReference>
<evidence type="ECO:0000313" key="2">
    <source>
        <dbReference type="Proteomes" id="UP000654345"/>
    </source>
</evidence>
<name>A0ABQ3UIL5_9CHLR</name>
<sequence>MRVTTLPGSIQYKGWTKIIVDSDHNIRQKVGKGWFSCDVCRERNWPFQFPGHCQAGRGEVEVVPVAMTVPAPSSYSVCAQPKGVFPWLSYS</sequence>
<proteinExistence type="predicted"/>
<protein>
    <recommendedName>
        <fullName evidence="3">DUF35 domain-containing protein</fullName>
    </recommendedName>
</protein>
<organism evidence="1 2">
    <name type="scientific">Ktedonobacter robiniae</name>
    <dbReference type="NCBI Taxonomy" id="2778365"/>
    <lineage>
        <taxon>Bacteria</taxon>
        <taxon>Bacillati</taxon>
        <taxon>Chloroflexota</taxon>
        <taxon>Ktedonobacteria</taxon>
        <taxon>Ktedonobacterales</taxon>
        <taxon>Ktedonobacteraceae</taxon>
        <taxon>Ktedonobacter</taxon>
    </lineage>
</organism>
<evidence type="ECO:0000313" key="1">
    <source>
        <dbReference type="EMBL" id="GHO52554.1"/>
    </source>
</evidence>
<evidence type="ECO:0008006" key="3">
    <source>
        <dbReference type="Google" id="ProtNLM"/>
    </source>
</evidence>
<accession>A0ABQ3UIL5</accession>
<gene>
    <name evidence="1" type="ORF">KSB_10290</name>
</gene>
<keyword evidence="2" id="KW-1185">Reference proteome</keyword>
<reference evidence="1 2" key="1">
    <citation type="journal article" date="2021" name="Int. J. Syst. Evol. Microbiol.">
        <title>Reticulibacter mediterranei gen. nov., sp. nov., within the new family Reticulibacteraceae fam. nov., and Ktedonospora formicarum gen. nov., sp. nov., Ktedonobacter robiniae sp. nov., Dictyobacter formicarum sp. nov. and Dictyobacter arantiisoli sp. nov., belonging to the class Ktedonobacteria.</title>
        <authorList>
            <person name="Yabe S."/>
            <person name="Zheng Y."/>
            <person name="Wang C.M."/>
            <person name="Sakai Y."/>
            <person name="Abe K."/>
            <person name="Yokota A."/>
            <person name="Donadio S."/>
            <person name="Cavaletti L."/>
            <person name="Monciardini P."/>
        </authorList>
    </citation>
    <scope>NUCLEOTIDE SEQUENCE [LARGE SCALE GENOMIC DNA]</scope>
    <source>
        <strain evidence="1 2">SOSP1-30</strain>
    </source>
</reference>
<comment type="caution">
    <text evidence="1">The sequence shown here is derived from an EMBL/GenBank/DDBJ whole genome shotgun (WGS) entry which is preliminary data.</text>
</comment>